<dbReference type="InterPro" id="IPR003111">
    <property type="entry name" value="Lon_prtase_N"/>
</dbReference>
<proteinExistence type="predicted"/>
<dbReference type="InterPro" id="IPR015947">
    <property type="entry name" value="PUA-like_sf"/>
</dbReference>
<accession>A0A2T2WNH8</accession>
<reference evidence="2 3" key="1">
    <citation type="journal article" date="2014" name="BMC Genomics">
        <title>Comparison of environmental and isolate Sulfobacillus genomes reveals diverse carbon, sulfur, nitrogen, and hydrogen metabolisms.</title>
        <authorList>
            <person name="Justice N.B."/>
            <person name="Norman A."/>
            <person name="Brown C.T."/>
            <person name="Singh A."/>
            <person name="Thomas B.C."/>
            <person name="Banfield J.F."/>
        </authorList>
    </citation>
    <scope>NUCLEOTIDE SEQUENCE [LARGE SCALE GENOMIC DNA]</scope>
    <source>
        <strain evidence="2">AMDSBA3</strain>
    </source>
</reference>
<dbReference type="PROSITE" id="PS51787">
    <property type="entry name" value="LON_N"/>
    <property type="match status" value="1"/>
</dbReference>
<dbReference type="Gene3D" id="2.30.130.40">
    <property type="entry name" value="LON domain-like"/>
    <property type="match status" value="1"/>
</dbReference>
<dbReference type="Pfam" id="PF02190">
    <property type="entry name" value="LON_substr_bdg"/>
    <property type="match status" value="1"/>
</dbReference>
<feature type="domain" description="Lon N-terminal" evidence="1">
    <location>
        <begin position="17"/>
        <end position="198"/>
    </location>
</feature>
<protein>
    <submittedName>
        <fullName evidence="2">Peptidase S16</fullName>
    </submittedName>
</protein>
<evidence type="ECO:0000259" key="1">
    <source>
        <dbReference type="PROSITE" id="PS51787"/>
    </source>
</evidence>
<dbReference type="Gene3D" id="1.20.58.1480">
    <property type="match status" value="1"/>
</dbReference>
<evidence type="ECO:0000313" key="3">
    <source>
        <dbReference type="Proteomes" id="UP000241848"/>
    </source>
</evidence>
<comment type="caution">
    <text evidence="2">The sequence shown here is derived from an EMBL/GenBank/DDBJ whole genome shotgun (WGS) entry which is preliminary data.</text>
</comment>
<dbReference type="EMBL" id="PXYV01000003">
    <property type="protein sequence ID" value="PSR23799.1"/>
    <property type="molecule type" value="Genomic_DNA"/>
</dbReference>
<evidence type="ECO:0000313" key="2">
    <source>
        <dbReference type="EMBL" id="PSR23799.1"/>
    </source>
</evidence>
<dbReference type="Proteomes" id="UP000241848">
    <property type="component" value="Unassembled WGS sequence"/>
</dbReference>
<dbReference type="InterPro" id="IPR046336">
    <property type="entry name" value="Lon_prtase_N_sf"/>
</dbReference>
<dbReference type="SUPFAM" id="SSF88697">
    <property type="entry name" value="PUA domain-like"/>
    <property type="match status" value="1"/>
</dbReference>
<dbReference type="SMART" id="SM00464">
    <property type="entry name" value="LON"/>
    <property type="match status" value="1"/>
</dbReference>
<name>A0A2T2WNH8_9FIRM</name>
<dbReference type="AlphaFoldDB" id="A0A2T2WNH8"/>
<gene>
    <name evidence="2" type="ORF">C7B45_01950</name>
</gene>
<organism evidence="2 3">
    <name type="scientific">Sulfobacillus acidophilus</name>
    <dbReference type="NCBI Taxonomy" id="53633"/>
    <lineage>
        <taxon>Bacteria</taxon>
        <taxon>Bacillati</taxon>
        <taxon>Bacillota</taxon>
        <taxon>Clostridia</taxon>
        <taxon>Eubacteriales</taxon>
        <taxon>Clostridiales Family XVII. Incertae Sedis</taxon>
        <taxon>Sulfobacillus</taxon>
    </lineage>
</organism>
<sequence length="207" mass="22903">MIQYLQEVNAKVGTRETFTMPLVLIQQVVFPGIVSSVTLRTKGASSSVRVASIQDHSLLFALERHDHEPCTVATTGRLIDVAEHHDSWQLQVAGIQRAHVLSYRHQGNGLIGQFRYVSEAEESIPPLLMEEAWALASELSAMVSPQRGHIGLPQTPALLSYWIAAHVPLNATTQQELLEIPTSRGRLAKEISLMRTLLDGLRTEHSS</sequence>